<dbReference type="Proteomes" id="UP000037392">
    <property type="component" value="Unassembled WGS sequence"/>
</dbReference>
<dbReference type="PRINTS" id="PR00455">
    <property type="entry name" value="HTHTETR"/>
</dbReference>
<sequence length="208" mass="24186">MPKDKHASRARIVMAARKEFLEKGFEKASMRTIAQAAGMTSAGLYRHFADKEAMFSALVEPLMEELQEMCSAMEARNYGFLEKGTLDEMWDGEAELVYLLPLVYRYFEEFRLLLCCSSGTRYGNFIHDFVTLEQEKTMEFLAAARQKGWETKEIDPRELHLLLSAYTSAFFEIVIHKFTKEEAEHYLSTFRKFFYPGWRAIFKCTPGS</sequence>
<dbReference type="SUPFAM" id="SSF46689">
    <property type="entry name" value="Homeodomain-like"/>
    <property type="match status" value="1"/>
</dbReference>
<proteinExistence type="predicted"/>
<evidence type="ECO:0000256" key="4">
    <source>
        <dbReference type="PROSITE-ProRule" id="PRU00335"/>
    </source>
</evidence>
<dbReference type="PANTHER" id="PTHR30055">
    <property type="entry name" value="HTH-TYPE TRANSCRIPTIONAL REGULATOR RUTR"/>
    <property type="match status" value="1"/>
</dbReference>
<evidence type="ECO:0000256" key="3">
    <source>
        <dbReference type="ARBA" id="ARBA00023163"/>
    </source>
</evidence>
<dbReference type="InterPro" id="IPR001647">
    <property type="entry name" value="HTH_TetR"/>
</dbReference>
<dbReference type="EMBL" id="ADLK01000037">
    <property type="protein sequence ID" value="KMW14440.1"/>
    <property type="molecule type" value="Genomic_DNA"/>
</dbReference>
<evidence type="ECO:0000259" key="5">
    <source>
        <dbReference type="PROSITE" id="PS50977"/>
    </source>
</evidence>
<comment type="caution">
    <text evidence="6">The sequence shown here is derived from an EMBL/GenBank/DDBJ whole genome shotgun (WGS) entry which is preliminary data.</text>
</comment>
<dbReference type="Pfam" id="PF00440">
    <property type="entry name" value="TetR_N"/>
    <property type="match status" value="1"/>
</dbReference>
<accession>A0A0J9EFS4</accession>
<dbReference type="OrthoDB" id="494991at2"/>
<dbReference type="GO" id="GO:0000976">
    <property type="term" value="F:transcription cis-regulatory region binding"/>
    <property type="evidence" value="ECO:0007669"/>
    <property type="project" value="TreeGrafter"/>
</dbReference>
<reference evidence="6 7" key="1">
    <citation type="submission" date="2011-04" db="EMBL/GenBank/DDBJ databases">
        <title>The Genome Sequence of Clostridium citroniae WAL-19142.</title>
        <authorList>
            <consortium name="The Broad Institute Genome Sequencing Platform"/>
            <person name="Earl A."/>
            <person name="Ward D."/>
            <person name="Feldgarden M."/>
            <person name="Gevers D."/>
            <person name="Warren Y.A."/>
            <person name="Tyrrell K.L."/>
            <person name="Citron D.M."/>
            <person name="Goldstein E.J."/>
            <person name="Daigneault M."/>
            <person name="Allen-Vercoe E."/>
            <person name="Young S.K."/>
            <person name="Zeng Q."/>
            <person name="Gargeya S."/>
            <person name="Fitzgerald M."/>
            <person name="Haas B."/>
            <person name="Abouelleil A."/>
            <person name="Alvarado L."/>
            <person name="Arachchi H.M."/>
            <person name="Berlin A."/>
            <person name="Brown A."/>
            <person name="Chapman S.B."/>
            <person name="Chen Z."/>
            <person name="Dunbar C."/>
            <person name="Freedman E."/>
            <person name="Gearin G."/>
            <person name="Gellesch M."/>
            <person name="Goldberg J."/>
            <person name="Griggs A."/>
            <person name="Gujja S."/>
            <person name="Heilman E.R."/>
            <person name="Heiman D."/>
            <person name="Howarth C."/>
            <person name="Larson L."/>
            <person name="Lui A."/>
            <person name="MacDonald P.J."/>
            <person name="Mehta T."/>
            <person name="Montmayeur A."/>
            <person name="Murphy C."/>
            <person name="Neiman D."/>
            <person name="Pearson M."/>
            <person name="Priest M."/>
            <person name="Roberts A."/>
            <person name="Saif S."/>
            <person name="Shea T."/>
            <person name="Shenoy N."/>
            <person name="Sisk P."/>
            <person name="Stolte C."/>
            <person name="Sykes S."/>
            <person name="White J."/>
            <person name="Yandava C."/>
            <person name="Wortman J."/>
            <person name="Nusbaum C."/>
            <person name="Birren B."/>
        </authorList>
    </citation>
    <scope>NUCLEOTIDE SEQUENCE [LARGE SCALE GENOMIC DNA]</scope>
    <source>
        <strain evidence="6 7">WAL-19142</strain>
    </source>
</reference>
<dbReference type="PROSITE" id="PS50977">
    <property type="entry name" value="HTH_TETR_2"/>
    <property type="match status" value="1"/>
</dbReference>
<gene>
    <name evidence="6" type="ORF">HMPREF9470_04746</name>
</gene>
<keyword evidence="2 4" id="KW-0238">DNA-binding</keyword>
<dbReference type="PATRIC" id="fig|742734.4.peg.5081"/>
<dbReference type="AlphaFoldDB" id="A0A0J9EFS4"/>
<dbReference type="GeneID" id="93164312"/>
<dbReference type="InterPro" id="IPR009057">
    <property type="entry name" value="Homeodomain-like_sf"/>
</dbReference>
<feature type="domain" description="HTH tetR-type" evidence="5">
    <location>
        <begin position="6"/>
        <end position="66"/>
    </location>
</feature>
<protein>
    <recommendedName>
        <fullName evidence="5">HTH tetR-type domain-containing protein</fullName>
    </recommendedName>
</protein>
<feature type="DNA-binding region" description="H-T-H motif" evidence="4">
    <location>
        <begin position="29"/>
        <end position="48"/>
    </location>
</feature>
<dbReference type="GO" id="GO:0003700">
    <property type="term" value="F:DNA-binding transcription factor activity"/>
    <property type="evidence" value="ECO:0007669"/>
    <property type="project" value="TreeGrafter"/>
</dbReference>
<organism evidence="6 7">
    <name type="scientific">[Clostridium] citroniae WAL-19142</name>
    <dbReference type="NCBI Taxonomy" id="742734"/>
    <lineage>
        <taxon>Bacteria</taxon>
        <taxon>Bacillati</taxon>
        <taxon>Bacillota</taxon>
        <taxon>Clostridia</taxon>
        <taxon>Lachnospirales</taxon>
        <taxon>Lachnospiraceae</taxon>
        <taxon>Enterocloster</taxon>
    </lineage>
</organism>
<keyword evidence="1" id="KW-0805">Transcription regulation</keyword>
<dbReference type="RefSeq" id="WP_007859883.1">
    <property type="nucleotide sequence ID" value="NZ_KQ235883.1"/>
</dbReference>
<evidence type="ECO:0000256" key="2">
    <source>
        <dbReference type="ARBA" id="ARBA00023125"/>
    </source>
</evidence>
<keyword evidence="3" id="KW-0804">Transcription</keyword>
<dbReference type="PANTHER" id="PTHR30055:SF234">
    <property type="entry name" value="HTH-TYPE TRANSCRIPTIONAL REGULATOR BETI"/>
    <property type="match status" value="1"/>
</dbReference>
<dbReference type="InterPro" id="IPR050109">
    <property type="entry name" value="HTH-type_TetR-like_transc_reg"/>
</dbReference>
<evidence type="ECO:0000256" key="1">
    <source>
        <dbReference type="ARBA" id="ARBA00023015"/>
    </source>
</evidence>
<name>A0A0J9EFS4_9FIRM</name>
<evidence type="ECO:0000313" key="6">
    <source>
        <dbReference type="EMBL" id="KMW14440.1"/>
    </source>
</evidence>
<evidence type="ECO:0000313" key="7">
    <source>
        <dbReference type="Proteomes" id="UP000037392"/>
    </source>
</evidence>
<dbReference type="Gene3D" id="1.10.357.10">
    <property type="entry name" value="Tetracycline Repressor, domain 2"/>
    <property type="match status" value="1"/>
</dbReference>